<dbReference type="AlphaFoldDB" id="A0A0G4F3J0"/>
<evidence type="ECO:0000313" key="3">
    <source>
        <dbReference type="Proteomes" id="UP000041254"/>
    </source>
</evidence>
<proteinExistence type="predicted"/>
<dbReference type="EMBL" id="CDMY01000367">
    <property type="protein sequence ID" value="CEM06622.1"/>
    <property type="molecule type" value="Genomic_DNA"/>
</dbReference>
<gene>
    <name evidence="2" type="ORF">Vbra_14395</name>
</gene>
<keyword evidence="3" id="KW-1185">Reference proteome</keyword>
<dbReference type="Proteomes" id="UP000041254">
    <property type="component" value="Unassembled WGS sequence"/>
</dbReference>
<dbReference type="PhylomeDB" id="A0A0G4F3J0"/>
<dbReference type="InParanoid" id="A0A0G4F3J0"/>
<sequence>MTSSLAIVITRDSSPTTHNSITARMGTFSCSGVNSSSGHTLENEGQKIPTGTYSAFVRRDRQMPRIQLQDVPGRTEIQIHTGNWVKDVTGCILPGTGTATDEKGPMVTNSGAAMNKMMEGVVDGTKITVTVM</sequence>
<evidence type="ECO:0000259" key="1">
    <source>
        <dbReference type="Pfam" id="PF18925"/>
    </source>
</evidence>
<reference evidence="2 3" key="1">
    <citation type="submission" date="2014-11" db="EMBL/GenBank/DDBJ databases">
        <authorList>
            <person name="Zhu J."/>
            <person name="Qi W."/>
            <person name="Song R."/>
        </authorList>
    </citation>
    <scope>NUCLEOTIDE SEQUENCE [LARGE SCALE GENOMIC DNA]</scope>
</reference>
<name>A0A0G4F3J0_VITBC</name>
<organism evidence="2 3">
    <name type="scientific">Vitrella brassicaformis (strain CCMP3155)</name>
    <dbReference type="NCBI Taxonomy" id="1169540"/>
    <lineage>
        <taxon>Eukaryota</taxon>
        <taxon>Sar</taxon>
        <taxon>Alveolata</taxon>
        <taxon>Colpodellida</taxon>
        <taxon>Vitrellaceae</taxon>
        <taxon>Vitrella</taxon>
    </lineage>
</organism>
<feature type="domain" description="DUF5675" evidence="1">
    <location>
        <begin position="26"/>
        <end position="120"/>
    </location>
</feature>
<dbReference type="InterPro" id="IPR043732">
    <property type="entry name" value="DUF5675"/>
</dbReference>
<dbReference type="VEuPathDB" id="CryptoDB:Vbra_14395"/>
<protein>
    <recommendedName>
        <fullName evidence="1">DUF5675 domain-containing protein</fullName>
    </recommendedName>
</protein>
<accession>A0A0G4F3J0</accession>
<evidence type="ECO:0000313" key="2">
    <source>
        <dbReference type="EMBL" id="CEM06622.1"/>
    </source>
</evidence>
<dbReference type="Pfam" id="PF18925">
    <property type="entry name" value="DUF5675"/>
    <property type="match status" value="1"/>
</dbReference>